<dbReference type="InterPro" id="IPR010982">
    <property type="entry name" value="Lambda_DNA-bd_dom_sf"/>
</dbReference>
<feature type="domain" description="HTH cro/C1-type" evidence="1">
    <location>
        <begin position="110"/>
        <end position="152"/>
    </location>
</feature>
<dbReference type="AlphaFoldDB" id="A0A4P6F7E6"/>
<evidence type="ECO:0000313" key="2">
    <source>
        <dbReference type="EMBL" id="QAY66348.1"/>
    </source>
</evidence>
<proteinExistence type="predicted"/>
<dbReference type="EMBL" id="CP035492">
    <property type="protein sequence ID" value="QAY66348.1"/>
    <property type="molecule type" value="Genomic_DNA"/>
</dbReference>
<dbReference type="Proteomes" id="UP000293568">
    <property type="component" value="Chromosome"/>
</dbReference>
<dbReference type="CDD" id="cd00093">
    <property type="entry name" value="HTH_XRE"/>
    <property type="match status" value="1"/>
</dbReference>
<dbReference type="Gene3D" id="1.10.260.40">
    <property type="entry name" value="lambda repressor-like DNA-binding domains"/>
    <property type="match status" value="1"/>
</dbReference>
<dbReference type="PROSITE" id="PS50943">
    <property type="entry name" value="HTH_CROC1"/>
    <property type="match status" value="1"/>
</dbReference>
<gene>
    <name evidence="2" type="ORF">ET464_07955</name>
</gene>
<organism evidence="2 3">
    <name type="scientific">Paenibacillus protaetiae</name>
    <dbReference type="NCBI Taxonomy" id="2509456"/>
    <lineage>
        <taxon>Bacteria</taxon>
        <taxon>Bacillati</taxon>
        <taxon>Bacillota</taxon>
        <taxon>Bacilli</taxon>
        <taxon>Bacillales</taxon>
        <taxon>Paenibacillaceae</taxon>
        <taxon>Paenibacillus</taxon>
    </lineage>
</organism>
<accession>A0A4P6F7E6</accession>
<dbReference type="SUPFAM" id="SSF47413">
    <property type="entry name" value="lambda repressor-like DNA-binding domains"/>
    <property type="match status" value="1"/>
</dbReference>
<protein>
    <submittedName>
        <fullName evidence="2">XRE family transcriptional regulator</fullName>
    </submittedName>
</protein>
<evidence type="ECO:0000313" key="3">
    <source>
        <dbReference type="Proteomes" id="UP000293568"/>
    </source>
</evidence>
<sequence>MLKNNCRYVVEYKELLKLANGKILFCLDEKSLSKLKSNEAVKRFRLLDLCIDSSDIIDYDAEEERLEIESAVDEIQSMDYIPEDELKKQLQEKISSNIVKELANSGKKGKDLAEHIGISEQRISKLKSGQVIISASDLPYLKEKLGVSITTALKGTDKIIKNFNDNNTNVQSSVSQVNEVKKQERLAAAVRKLKKNRKVDTITSILNHLHSLLSVSNADSINELIYTLKGIITSVDDTDVIRQILREIKSKKEENPHLSKDDLLRDIKSAFNSQKNQK</sequence>
<dbReference type="KEGG" id="pprt:ET464_07955"/>
<dbReference type="InterPro" id="IPR001387">
    <property type="entry name" value="Cro/C1-type_HTH"/>
</dbReference>
<evidence type="ECO:0000259" key="1">
    <source>
        <dbReference type="PROSITE" id="PS50943"/>
    </source>
</evidence>
<dbReference type="RefSeq" id="WP_129439840.1">
    <property type="nucleotide sequence ID" value="NZ_CP035492.1"/>
</dbReference>
<name>A0A4P6F7E6_9BACL</name>
<dbReference type="OrthoDB" id="9812495at2"/>
<keyword evidence="3" id="KW-1185">Reference proteome</keyword>
<dbReference type="GO" id="GO:0003677">
    <property type="term" value="F:DNA binding"/>
    <property type="evidence" value="ECO:0007669"/>
    <property type="project" value="InterPro"/>
</dbReference>
<reference evidence="2 3" key="1">
    <citation type="submission" date="2019-01" db="EMBL/GenBank/DDBJ databases">
        <title>Genome sequencing of strain FW100M-2.</title>
        <authorList>
            <person name="Heo J."/>
            <person name="Kim S.-J."/>
            <person name="Kim J.-S."/>
            <person name="Hong S.-B."/>
            <person name="Kwon S.-W."/>
        </authorList>
    </citation>
    <scope>NUCLEOTIDE SEQUENCE [LARGE SCALE GENOMIC DNA]</scope>
    <source>
        <strain evidence="2 3">FW100M-2</strain>
    </source>
</reference>